<dbReference type="Gene3D" id="1.10.443.10">
    <property type="entry name" value="Intergrase catalytic core"/>
    <property type="match status" value="1"/>
</dbReference>
<feature type="domain" description="Tyr recombinase" evidence="4">
    <location>
        <begin position="235"/>
        <end position="406"/>
    </location>
</feature>
<evidence type="ECO:0000313" key="6">
    <source>
        <dbReference type="Proteomes" id="UP001597560"/>
    </source>
</evidence>
<dbReference type="CDD" id="cd01185">
    <property type="entry name" value="INTN1_C_like"/>
    <property type="match status" value="1"/>
</dbReference>
<sequence>MKAHLSRKDSTNSMFTFSSKLWYNKQYIPVSGEVSLYIQVYIGSTGSRETDEIKLHIKWPVDKVDLEGSRLLPRFKSDPDVNDFNMMIMDDRAQYNEIAKNYRLARKRLTLSAFHRETGLKNVRTSLIAYMEHTRRYLLKKRLIEEQTYKNVGSTIYTIKRYQPAVRFDEIDTKWMATFKAWMRKDKDLGGEGLRVSTTWTKIKDLKHYLNLADDEVTISVDKDAIEFPNPKPEEETIFLDRDELRRLMMIYDERLLTGVQFNVLKAFLFTCFTSLRISDVYRAGKNWMVTKNMLTFTMYKGHKRKPKIVHVPLVPMAKFYIDDSLKTFFTLPSKVEYNRTLKELAAKAEIKKNLTAHVARHTYGYLFMTTVGNLFALQKVMGHSKIETTARYAHLDREYMVKKALEIQEGFEDISFR</sequence>
<protein>
    <submittedName>
        <fullName evidence="5">Tyrosine-type recombinase/integrase</fullName>
    </submittedName>
</protein>
<keyword evidence="2" id="KW-0238">DNA-binding</keyword>
<evidence type="ECO:0000259" key="4">
    <source>
        <dbReference type="PROSITE" id="PS51898"/>
    </source>
</evidence>
<evidence type="ECO:0000256" key="1">
    <source>
        <dbReference type="ARBA" id="ARBA00008857"/>
    </source>
</evidence>
<accession>A0ABW6B3I0</accession>
<dbReference type="InterPro" id="IPR025269">
    <property type="entry name" value="SAM-like_dom"/>
</dbReference>
<dbReference type="SUPFAM" id="SSF56349">
    <property type="entry name" value="DNA breaking-rejoining enzymes"/>
    <property type="match status" value="1"/>
</dbReference>
<dbReference type="InterPro" id="IPR002104">
    <property type="entry name" value="Integrase_catalytic"/>
</dbReference>
<organism evidence="5 6">
    <name type="scientific">Olivibacter jilunii</name>
    <dbReference type="NCBI Taxonomy" id="985016"/>
    <lineage>
        <taxon>Bacteria</taxon>
        <taxon>Pseudomonadati</taxon>
        <taxon>Bacteroidota</taxon>
        <taxon>Sphingobacteriia</taxon>
        <taxon>Sphingobacteriales</taxon>
        <taxon>Sphingobacteriaceae</taxon>
        <taxon>Olivibacter</taxon>
    </lineage>
</organism>
<keyword evidence="3" id="KW-0233">DNA recombination</keyword>
<comment type="similarity">
    <text evidence="1">Belongs to the 'phage' integrase family.</text>
</comment>
<gene>
    <name evidence="5" type="ORF">ACFS6J_13250</name>
</gene>
<dbReference type="InterPro" id="IPR013762">
    <property type="entry name" value="Integrase-like_cat_sf"/>
</dbReference>
<comment type="caution">
    <text evidence="5">The sequence shown here is derived from an EMBL/GenBank/DDBJ whole genome shotgun (WGS) entry which is preliminary data.</text>
</comment>
<dbReference type="Gene3D" id="1.10.150.130">
    <property type="match status" value="1"/>
</dbReference>
<dbReference type="EMBL" id="JBHUPA010000007">
    <property type="protein sequence ID" value="MFD2962759.1"/>
    <property type="molecule type" value="Genomic_DNA"/>
</dbReference>
<dbReference type="PANTHER" id="PTHR30349:SF41">
    <property type="entry name" value="INTEGRASE_RECOMBINASE PROTEIN MJ0367-RELATED"/>
    <property type="match status" value="1"/>
</dbReference>
<proteinExistence type="inferred from homology"/>
<name>A0ABW6B3I0_9SPHI</name>
<dbReference type="PROSITE" id="PS51898">
    <property type="entry name" value="TYR_RECOMBINASE"/>
    <property type="match status" value="1"/>
</dbReference>
<dbReference type="InterPro" id="IPR011010">
    <property type="entry name" value="DNA_brk_join_enz"/>
</dbReference>
<dbReference type="RefSeq" id="WP_377610990.1">
    <property type="nucleotide sequence ID" value="NZ_JBHUPA010000007.1"/>
</dbReference>
<dbReference type="PANTHER" id="PTHR30349">
    <property type="entry name" value="PHAGE INTEGRASE-RELATED"/>
    <property type="match status" value="1"/>
</dbReference>
<evidence type="ECO:0000256" key="3">
    <source>
        <dbReference type="ARBA" id="ARBA00023172"/>
    </source>
</evidence>
<evidence type="ECO:0000256" key="2">
    <source>
        <dbReference type="ARBA" id="ARBA00023125"/>
    </source>
</evidence>
<keyword evidence="6" id="KW-1185">Reference proteome</keyword>
<dbReference type="InterPro" id="IPR010998">
    <property type="entry name" value="Integrase_recombinase_N"/>
</dbReference>
<dbReference type="Pfam" id="PF00589">
    <property type="entry name" value="Phage_integrase"/>
    <property type="match status" value="1"/>
</dbReference>
<dbReference type="Proteomes" id="UP001597560">
    <property type="component" value="Unassembled WGS sequence"/>
</dbReference>
<reference evidence="6" key="1">
    <citation type="journal article" date="2019" name="Int. J. Syst. Evol. Microbiol.">
        <title>The Global Catalogue of Microorganisms (GCM) 10K type strain sequencing project: providing services to taxonomists for standard genome sequencing and annotation.</title>
        <authorList>
            <consortium name="The Broad Institute Genomics Platform"/>
            <consortium name="The Broad Institute Genome Sequencing Center for Infectious Disease"/>
            <person name="Wu L."/>
            <person name="Ma J."/>
        </authorList>
    </citation>
    <scope>NUCLEOTIDE SEQUENCE [LARGE SCALE GENOMIC DNA]</scope>
    <source>
        <strain evidence="6">KCTC 23098</strain>
    </source>
</reference>
<evidence type="ECO:0000313" key="5">
    <source>
        <dbReference type="EMBL" id="MFD2962759.1"/>
    </source>
</evidence>
<dbReference type="InterPro" id="IPR050090">
    <property type="entry name" value="Tyrosine_recombinase_XerCD"/>
</dbReference>
<dbReference type="Pfam" id="PF13102">
    <property type="entry name" value="Phage_int_SAM_5"/>
    <property type="match status" value="1"/>
</dbReference>